<dbReference type="AlphaFoldDB" id="A0AAW1N395"/>
<accession>A0AAW1N395</accession>
<sequence>MRQTWTEKLPVAGSQVSCWHSSQVAYRLHLLRHVDFNSDAFQTSSPQQITTTINSQLSYGVVPTAEAIYFALIQSQLSYGVVPTAEAIGTHCGGRGAS</sequence>
<dbReference type="Proteomes" id="UP001458880">
    <property type="component" value="Unassembled WGS sequence"/>
</dbReference>
<name>A0AAW1N395_POPJA</name>
<gene>
    <name evidence="1" type="ORF">QE152_g1747</name>
</gene>
<evidence type="ECO:0000313" key="2">
    <source>
        <dbReference type="Proteomes" id="UP001458880"/>
    </source>
</evidence>
<protein>
    <submittedName>
        <fullName evidence="1">Uncharacterized protein</fullName>
    </submittedName>
</protein>
<reference evidence="1 2" key="1">
    <citation type="journal article" date="2024" name="BMC Genomics">
        <title>De novo assembly and annotation of Popillia japonica's genome with initial clues to its potential as an invasive pest.</title>
        <authorList>
            <person name="Cucini C."/>
            <person name="Boschi S."/>
            <person name="Funari R."/>
            <person name="Cardaioli E."/>
            <person name="Iannotti N."/>
            <person name="Marturano G."/>
            <person name="Paoli F."/>
            <person name="Bruttini M."/>
            <person name="Carapelli A."/>
            <person name="Frati F."/>
            <person name="Nardi F."/>
        </authorList>
    </citation>
    <scope>NUCLEOTIDE SEQUENCE [LARGE SCALE GENOMIC DNA]</scope>
    <source>
        <strain evidence="1">DMR45628</strain>
    </source>
</reference>
<comment type="caution">
    <text evidence="1">The sequence shown here is derived from an EMBL/GenBank/DDBJ whole genome shotgun (WGS) entry which is preliminary data.</text>
</comment>
<dbReference type="EMBL" id="JASPKY010000010">
    <property type="protein sequence ID" value="KAK9753761.1"/>
    <property type="molecule type" value="Genomic_DNA"/>
</dbReference>
<keyword evidence="2" id="KW-1185">Reference proteome</keyword>
<proteinExistence type="predicted"/>
<evidence type="ECO:0000313" key="1">
    <source>
        <dbReference type="EMBL" id="KAK9753761.1"/>
    </source>
</evidence>
<organism evidence="1 2">
    <name type="scientific">Popillia japonica</name>
    <name type="common">Japanese beetle</name>
    <dbReference type="NCBI Taxonomy" id="7064"/>
    <lineage>
        <taxon>Eukaryota</taxon>
        <taxon>Metazoa</taxon>
        <taxon>Ecdysozoa</taxon>
        <taxon>Arthropoda</taxon>
        <taxon>Hexapoda</taxon>
        <taxon>Insecta</taxon>
        <taxon>Pterygota</taxon>
        <taxon>Neoptera</taxon>
        <taxon>Endopterygota</taxon>
        <taxon>Coleoptera</taxon>
        <taxon>Polyphaga</taxon>
        <taxon>Scarabaeiformia</taxon>
        <taxon>Scarabaeidae</taxon>
        <taxon>Rutelinae</taxon>
        <taxon>Popillia</taxon>
    </lineage>
</organism>